<dbReference type="SMART" id="SM00364">
    <property type="entry name" value="LRR_BAC"/>
    <property type="match status" value="8"/>
</dbReference>
<dbReference type="PANTHER" id="PTHR48051">
    <property type="match status" value="1"/>
</dbReference>
<dbReference type="InterPro" id="IPR001611">
    <property type="entry name" value="Leu-rich_rpt"/>
</dbReference>
<dbReference type="SMART" id="SM00365">
    <property type="entry name" value="LRR_SD22"/>
    <property type="match status" value="3"/>
</dbReference>
<reference evidence="5 6" key="1">
    <citation type="journal article" date="2021" name="Comput. Struct. Biotechnol. J.">
        <title>De novo genome assembly of the potent medicinal plant Rehmannia glutinosa using nanopore technology.</title>
        <authorList>
            <person name="Ma L."/>
            <person name="Dong C."/>
            <person name="Song C."/>
            <person name="Wang X."/>
            <person name="Zheng X."/>
            <person name="Niu Y."/>
            <person name="Chen S."/>
            <person name="Feng W."/>
        </authorList>
    </citation>
    <scope>NUCLEOTIDE SEQUENCE [LARGE SCALE GENOMIC DNA]</scope>
    <source>
        <strain evidence="5">DH-2019</strain>
    </source>
</reference>
<dbReference type="Pfam" id="PF23598">
    <property type="entry name" value="LRR_14"/>
    <property type="match status" value="1"/>
</dbReference>
<comment type="similarity">
    <text evidence="3">Belongs to the SHOC2 family.</text>
</comment>
<feature type="domain" description="Disease resistance R13L4/SHOC-2-like LRR" evidence="4">
    <location>
        <begin position="205"/>
        <end position="303"/>
    </location>
</feature>
<proteinExistence type="inferred from homology"/>
<dbReference type="SMART" id="SM00369">
    <property type="entry name" value="LRR_TYP"/>
    <property type="match status" value="8"/>
</dbReference>
<dbReference type="Gene3D" id="3.80.10.10">
    <property type="entry name" value="Ribonuclease Inhibitor"/>
    <property type="match status" value="1"/>
</dbReference>
<evidence type="ECO:0000256" key="3">
    <source>
        <dbReference type="ARBA" id="ARBA00023786"/>
    </source>
</evidence>
<sequence length="526" mass="58334">MASAATDDAPPAYAETVEEITRIYKSLPPRPSVEEVEAANSVLHTVETEQNLQLEEISKQQTPQDVPPELFSVLQEVKKAMVSFKSHEQRKEAAQLVELDRIFQVFDGLIQKASSLVSGGDFLGEVPDSSGVDGEFERKPVSSEEKSVDFADQEDVKSGGDLKGVYPMSCSSKAIVSSSGEIEVEKLDLLQVAAVIENSAKTKARILDLRGKLLDKVEWLPLSLGKLSTLSELYLAQSRIMALPNSIGSLETLTKLDIRANQIINLPNSFGEMQNLTDLDLSANRLKSLPESFQNLKKLINLDLSSNGFSSLPSTVGNLISLQRLNVETNDLEELPHSIGSCSSLLELRLDFNKLKALPEAIGNLECLEILTLHYNRVKRLPSTMGNLCQLMELDVSFNELESIPETFCFNASLKKLNIGKNFADLRMLPESLGNLEMLEDLDISYNQIRALPDSFRFLSELRNFHADQTPLEVPPMHITKLGAQSVVQYMADFVAERDLKYQQTKKKRGFCSYICPLLCFGIGNG</sequence>
<protein>
    <recommendedName>
        <fullName evidence="4">Disease resistance R13L4/SHOC-2-like LRR domain-containing protein</fullName>
    </recommendedName>
</protein>
<dbReference type="PROSITE" id="PS51450">
    <property type="entry name" value="LRR"/>
    <property type="match status" value="1"/>
</dbReference>
<dbReference type="PANTHER" id="PTHR48051:SF54">
    <property type="entry name" value="LEUCINE-RICH REPEAT-CONTAINING PROTEIN"/>
    <property type="match status" value="1"/>
</dbReference>
<evidence type="ECO:0000256" key="2">
    <source>
        <dbReference type="ARBA" id="ARBA00022737"/>
    </source>
</evidence>
<evidence type="ECO:0000256" key="1">
    <source>
        <dbReference type="ARBA" id="ARBA00022614"/>
    </source>
</evidence>
<name>A0ABR0VMQ0_REHGL</name>
<dbReference type="EMBL" id="JABTTQ020001032">
    <property type="protein sequence ID" value="KAK6136535.1"/>
    <property type="molecule type" value="Genomic_DNA"/>
</dbReference>
<dbReference type="SUPFAM" id="SSF52058">
    <property type="entry name" value="L domain-like"/>
    <property type="match status" value="1"/>
</dbReference>
<dbReference type="InterPro" id="IPR032675">
    <property type="entry name" value="LRR_dom_sf"/>
</dbReference>
<evidence type="ECO:0000313" key="5">
    <source>
        <dbReference type="EMBL" id="KAK6136535.1"/>
    </source>
</evidence>
<organism evidence="5 6">
    <name type="scientific">Rehmannia glutinosa</name>
    <name type="common">Chinese foxglove</name>
    <dbReference type="NCBI Taxonomy" id="99300"/>
    <lineage>
        <taxon>Eukaryota</taxon>
        <taxon>Viridiplantae</taxon>
        <taxon>Streptophyta</taxon>
        <taxon>Embryophyta</taxon>
        <taxon>Tracheophyta</taxon>
        <taxon>Spermatophyta</taxon>
        <taxon>Magnoliopsida</taxon>
        <taxon>eudicotyledons</taxon>
        <taxon>Gunneridae</taxon>
        <taxon>Pentapetalae</taxon>
        <taxon>asterids</taxon>
        <taxon>lamiids</taxon>
        <taxon>Lamiales</taxon>
        <taxon>Orobanchaceae</taxon>
        <taxon>Rehmannieae</taxon>
        <taxon>Rehmannia</taxon>
    </lineage>
</organism>
<accession>A0ABR0VMQ0</accession>
<gene>
    <name evidence="5" type="ORF">DH2020_029731</name>
</gene>
<keyword evidence="6" id="KW-1185">Reference proteome</keyword>
<evidence type="ECO:0000259" key="4">
    <source>
        <dbReference type="Pfam" id="PF23598"/>
    </source>
</evidence>
<evidence type="ECO:0000313" key="6">
    <source>
        <dbReference type="Proteomes" id="UP001318860"/>
    </source>
</evidence>
<dbReference type="InterPro" id="IPR055414">
    <property type="entry name" value="LRR_R13L4/SHOC2-like"/>
</dbReference>
<comment type="caution">
    <text evidence="5">The sequence shown here is derived from an EMBL/GenBank/DDBJ whole genome shotgun (WGS) entry which is preliminary data.</text>
</comment>
<dbReference type="InterPro" id="IPR050216">
    <property type="entry name" value="LRR_domain-containing"/>
</dbReference>
<dbReference type="PRINTS" id="PR00019">
    <property type="entry name" value="LEURICHRPT"/>
</dbReference>
<keyword evidence="1" id="KW-0433">Leucine-rich repeat</keyword>
<dbReference type="Proteomes" id="UP001318860">
    <property type="component" value="Unassembled WGS sequence"/>
</dbReference>
<dbReference type="InterPro" id="IPR003591">
    <property type="entry name" value="Leu-rich_rpt_typical-subtyp"/>
</dbReference>
<keyword evidence="2" id="KW-0677">Repeat</keyword>